<reference evidence="1" key="1">
    <citation type="submission" date="2021-02" db="EMBL/GenBank/DDBJ databases">
        <authorList>
            <person name="Dougan E. K."/>
            <person name="Rhodes N."/>
            <person name="Thang M."/>
            <person name="Chan C."/>
        </authorList>
    </citation>
    <scope>NUCLEOTIDE SEQUENCE</scope>
</reference>
<comment type="caution">
    <text evidence="1">The sequence shown here is derived from an EMBL/GenBank/DDBJ whole genome shotgun (WGS) entry which is preliminary data.</text>
</comment>
<sequence>MGHSTQVKNSEDVLAPCFRHRLCLRLSLRFPLGQGDYHPRTCLGGLKAHIVVGVVPRDVDHRWKVRLGDREFPLARIASVVVDASRASTPLIHSGQEAPLLWR</sequence>
<protein>
    <submittedName>
        <fullName evidence="1">Uncharacterized protein</fullName>
    </submittedName>
</protein>
<dbReference type="AlphaFoldDB" id="A0A813DSB4"/>
<keyword evidence="2" id="KW-1185">Reference proteome</keyword>
<evidence type="ECO:0000313" key="2">
    <source>
        <dbReference type="Proteomes" id="UP000654075"/>
    </source>
</evidence>
<organism evidence="1 2">
    <name type="scientific">Polarella glacialis</name>
    <name type="common">Dinoflagellate</name>
    <dbReference type="NCBI Taxonomy" id="89957"/>
    <lineage>
        <taxon>Eukaryota</taxon>
        <taxon>Sar</taxon>
        <taxon>Alveolata</taxon>
        <taxon>Dinophyceae</taxon>
        <taxon>Suessiales</taxon>
        <taxon>Suessiaceae</taxon>
        <taxon>Polarella</taxon>
    </lineage>
</organism>
<name>A0A813DSB4_POLGL</name>
<proteinExistence type="predicted"/>
<dbReference type="EMBL" id="CAJNNV010003036">
    <property type="protein sequence ID" value="CAE8588300.1"/>
    <property type="molecule type" value="Genomic_DNA"/>
</dbReference>
<evidence type="ECO:0000313" key="1">
    <source>
        <dbReference type="EMBL" id="CAE8588300.1"/>
    </source>
</evidence>
<gene>
    <name evidence="1" type="ORF">PGLA1383_LOCUS7102</name>
</gene>
<dbReference type="Proteomes" id="UP000654075">
    <property type="component" value="Unassembled WGS sequence"/>
</dbReference>
<accession>A0A813DSB4</accession>